<name>A0ABZ2KIS3_9BACT</name>
<evidence type="ECO:0000313" key="2">
    <source>
        <dbReference type="EMBL" id="WXA97939.1"/>
    </source>
</evidence>
<dbReference type="RefSeq" id="WP_394848556.1">
    <property type="nucleotide sequence ID" value="NZ_CP089982.1"/>
</dbReference>
<proteinExistence type="predicted"/>
<gene>
    <name evidence="2" type="ORF">LZC95_13990</name>
</gene>
<accession>A0ABZ2KIS3</accession>
<dbReference type="GO" id="GO:0032259">
    <property type="term" value="P:methylation"/>
    <property type="evidence" value="ECO:0007669"/>
    <property type="project" value="UniProtKB-KW"/>
</dbReference>
<dbReference type="NCBIfam" id="TIGR01444">
    <property type="entry name" value="fkbM_fam"/>
    <property type="match status" value="1"/>
</dbReference>
<dbReference type="InterPro" id="IPR029063">
    <property type="entry name" value="SAM-dependent_MTases_sf"/>
</dbReference>
<dbReference type="SUPFAM" id="SSF53335">
    <property type="entry name" value="S-adenosyl-L-methionine-dependent methyltransferases"/>
    <property type="match status" value="1"/>
</dbReference>
<evidence type="ECO:0000313" key="3">
    <source>
        <dbReference type="Proteomes" id="UP001379533"/>
    </source>
</evidence>
<evidence type="ECO:0000259" key="1">
    <source>
        <dbReference type="Pfam" id="PF05050"/>
    </source>
</evidence>
<dbReference type="InterPro" id="IPR052514">
    <property type="entry name" value="SAM-dependent_MTase"/>
</dbReference>
<sequence length="275" mass="30919">MNLERRVISAARSVLPTPVWGRLRSLRRQLHVLLFRPRVVRHRYGRVDLRVQLADGMGTGWYDHDWELLPEIELLSRHKLRPGARVFDLGAHQAVVAMMLAHEVGEKGSVIAVEATKHNVAVANKNRELNGVRQLTVVYAAVSDKPGKLVMGPGLNGQVDDGSGQWGREEVEAVPVDELARRYGNPDVLFIDIEGFECQALRGAKEALARKPDCFIEVHVGAGLEKFGSLDELLSFFPTSDYELLMRQEEDKAFRPFDRTSSVVEDRFFLVALAR</sequence>
<keyword evidence="2" id="KW-0489">Methyltransferase</keyword>
<reference evidence="2 3" key="1">
    <citation type="submission" date="2021-12" db="EMBL/GenBank/DDBJ databases">
        <title>Discovery of the Pendulisporaceae a myxobacterial family with distinct sporulation behavior and unique specialized metabolism.</title>
        <authorList>
            <person name="Garcia R."/>
            <person name="Popoff A."/>
            <person name="Bader C.D."/>
            <person name="Loehr J."/>
            <person name="Walesch S."/>
            <person name="Walt C."/>
            <person name="Boldt J."/>
            <person name="Bunk B."/>
            <person name="Haeckl F.J.F.P.J."/>
            <person name="Gunesch A.P."/>
            <person name="Birkelbach J."/>
            <person name="Nuebel U."/>
            <person name="Pietschmann T."/>
            <person name="Bach T."/>
            <person name="Mueller R."/>
        </authorList>
    </citation>
    <scope>NUCLEOTIDE SEQUENCE [LARGE SCALE GENOMIC DNA]</scope>
    <source>
        <strain evidence="2 3">MSr12523</strain>
    </source>
</reference>
<dbReference type="EMBL" id="CP089982">
    <property type="protein sequence ID" value="WXA97939.1"/>
    <property type="molecule type" value="Genomic_DNA"/>
</dbReference>
<organism evidence="2 3">
    <name type="scientific">Pendulispora brunnea</name>
    <dbReference type="NCBI Taxonomy" id="2905690"/>
    <lineage>
        <taxon>Bacteria</taxon>
        <taxon>Pseudomonadati</taxon>
        <taxon>Myxococcota</taxon>
        <taxon>Myxococcia</taxon>
        <taxon>Myxococcales</taxon>
        <taxon>Sorangiineae</taxon>
        <taxon>Pendulisporaceae</taxon>
        <taxon>Pendulispora</taxon>
    </lineage>
</organism>
<keyword evidence="3" id="KW-1185">Reference proteome</keyword>
<dbReference type="PANTHER" id="PTHR34203:SF15">
    <property type="entry name" value="SLL1173 PROTEIN"/>
    <property type="match status" value="1"/>
</dbReference>
<keyword evidence="2" id="KW-0808">Transferase</keyword>
<dbReference type="Gene3D" id="3.40.50.150">
    <property type="entry name" value="Vaccinia Virus protein VP39"/>
    <property type="match status" value="1"/>
</dbReference>
<dbReference type="Pfam" id="PF05050">
    <property type="entry name" value="Methyltransf_21"/>
    <property type="match status" value="1"/>
</dbReference>
<protein>
    <submittedName>
        <fullName evidence="2">FkbM family methyltransferase</fullName>
    </submittedName>
</protein>
<dbReference type="PANTHER" id="PTHR34203">
    <property type="entry name" value="METHYLTRANSFERASE, FKBM FAMILY PROTEIN"/>
    <property type="match status" value="1"/>
</dbReference>
<dbReference type="Proteomes" id="UP001379533">
    <property type="component" value="Chromosome"/>
</dbReference>
<dbReference type="GO" id="GO:0008168">
    <property type="term" value="F:methyltransferase activity"/>
    <property type="evidence" value="ECO:0007669"/>
    <property type="project" value="UniProtKB-KW"/>
</dbReference>
<dbReference type="InterPro" id="IPR006342">
    <property type="entry name" value="FkbM_mtfrase"/>
</dbReference>
<feature type="domain" description="Methyltransferase FkbM" evidence="1">
    <location>
        <begin position="88"/>
        <end position="242"/>
    </location>
</feature>